<evidence type="ECO:0000256" key="1">
    <source>
        <dbReference type="SAM" id="MobiDB-lite"/>
    </source>
</evidence>
<proteinExistence type="predicted"/>
<sequence length="364" mass="40526">MEFTEIAEVVGRAAASNPNWLTVLIGINRNGIEDERVEIIQFSETKGGTAEIEDKFLKEIQKIFNQKLNESGFNAVGGLALPDVLDYTDDDHCEETEVNVNEMEEITEATENAPLPKEVQGDSDIEDVMQALDKISSNGTFSFKLPDTILEYETPLPTVNPGTPGGNIAIMTRMTRSQPCIVRFCEPEEPEDIPETSSENSESSESDRDWGNSNKEKIKAPNFLMEIDDSGDDMDQHSTSATLETARKQPKKRKQRYIIESDESEPENSPPLRSRRPKRKATNLNISVKTIQSMVEQAHVSDDEDMEAIEGEPVPTVSSSNTAVDIVSTEALRALGLTFNTRYKLLICELCQEGLPLCNVRTHL</sequence>
<dbReference type="AlphaFoldDB" id="A0A0D2P2H3"/>
<dbReference type="Proteomes" id="UP000054270">
    <property type="component" value="Unassembled WGS sequence"/>
</dbReference>
<protein>
    <submittedName>
        <fullName evidence="2">Uncharacterized protein</fullName>
    </submittedName>
</protein>
<keyword evidence="3" id="KW-1185">Reference proteome</keyword>
<dbReference type="EMBL" id="KN817667">
    <property type="protein sequence ID" value="KJA14730.1"/>
    <property type="molecule type" value="Genomic_DNA"/>
</dbReference>
<evidence type="ECO:0000313" key="3">
    <source>
        <dbReference type="Proteomes" id="UP000054270"/>
    </source>
</evidence>
<name>A0A0D2P2H3_HYPSF</name>
<accession>A0A0D2P2H3</accession>
<feature type="compositionally biased region" description="Basic and acidic residues" evidence="1">
    <location>
        <begin position="205"/>
        <end position="219"/>
    </location>
</feature>
<reference evidence="3" key="1">
    <citation type="submission" date="2014-04" db="EMBL/GenBank/DDBJ databases">
        <title>Evolutionary Origins and Diversification of the Mycorrhizal Mutualists.</title>
        <authorList>
            <consortium name="DOE Joint Genome Institute"/>
            <consortium name="Mycorrhizal Genomics Consortium"/>
            <person name="Kohler A."/>
            <person name="Kuo A."/>
            <person name="Nagy L.G."/>
            <person name="Floudas D."/>
            <person name="Copeland A."/>
            <person name="Barry K.W."/>
            <person name="Cichocki N."/>
            <person name="Veneault-Fourrey C."/>
            <person name="LaButti K."/>
            <person name="Lindquist E.A."/>
            <person name="Lipzen A."/>
            <person name="Lundell T."/>
            <person name="Morin E."/>
            <person name="Murat C."/>
            <person name="Riley R."/>
            <person name="Ohm R."/>
            <person name="Sun H."/>
            <person name="Tunlid A."/>
            <person name="Henrissat B."/>
            <person name="Grigoriev I.V."/>
            <person name="Hibbett D.S."/>
            <person name="Martin F."/>
        </authorList>
    </citation>
    <scope>NUCLEOTIDE SEQUENCE [LARGE SCALE GENOMIC DNA]</scope>
    <source>
        <strain evidence="3">FD-334 SS-4</strain>
    </source>
</reference>
<gene>
    <name evidence="2" type="ORF">HYPSUDRAFT_59207</name>
</gene>
<feature type="region of interest" description="Disordered" evidence="1">
    <location>
        <begin position="188"/>
        <end position="281"/>
    </location>
</feature>
<evidence type="ECO:0000313" key="2">
    <source>
        <dbReference type="EMBL" id="KJA14730.1"/>
    </source>
</evidence>
<organism evidence="2 3">
    <name type="scientific">Hypholoma sublateritium (strain FD-334 SS-4)</name>
    <dbReference type="NCBI Taxonomy" id="945553"/>
    <lineage>
        <taxon>Eukaryota</taxon>
        <taxon>Fungi</taxon>
        <taxon>Dikarya</taxon>
        <taxon>Basidiomycota</taxon>
        <taxon>Agaricomycotina</taxon>
        <taxon>Agaricomycetes</taxon>
        <taxon>Agaricomycetidae</taxon>
        <taxon>Agaricales</taxon>
        <taxon>Agaricineae</taxon>
        <taxon>Strophariaceae</taxon>
        <taxon>Hypholoma</taxon>
    </lineage>
</organism>